<organism evidence="3 4">
    <name type="scientific">Romboutsia lituseburensis DSM 797</name>
    <dbReference type="NCBI Taxonomy" id="1121325"/>
    <lineage>
        <taxon>Bacteria</taxon>
        <taxon>Bacillati</taxon>
        <taxon>Bacillota</taxon>
        <taxon>Clostridia</taxon>
        <taxon>Peptostreptococcales</taxon>
        <taxon>Peptostreptococcaceae</taxon>
        <taxon>Romboutsia</taxon>
    </lineage>
</organism>
<dbReference type="Proteomes" id="UP000199068">
    <property type="component" value="Unassembled WGS sequence"/>
</dbReference>
<evidence type="ECO:0000313" key="4">
    <source>
        <dbReference type="Proteomes" id="UP000199068"/>
    </source>
</evidence>
<dbReference type="Pfam" id="PF02719">
    <property type="entry name" value="Polysacc_synt_2"/>
    <property type="match status" value="1"/>
</dbReference>
<evidence type="ECO:0000256" key="1">
    <source>
        <dbReference type="ARBA" id="ARBA00007430"/>
    </source>
</evidence>
<dbReference type="SUPFAM" id="SSF51735">
    <property type="entry name" value="NAD(P)-binding Rossmann-fold domains"/>
    <property type="match status" value="1"/>
</dbReference>
<dbReference type="InterPro" id="IPR020025">
    <property type="entry name" value="PseB"/>
</dbReference>
<dbReference type="Gene3D" id="3.40.50.720">
    <property type="entry name" value="NAD(P)-binding Rossmann-like Domain"/>
    <property type="match status" value="1"/>
</dbReference>
<dbReference type="CDD" id="cd05237">
    <property type="entry name" value="UDP_invert_4-6DH_SDR_e"/>
    <property type="match status" value="1"/>
</dbReference>
<dbReference type="PANTHER" id="PTHR43318">
    <property type="entry name" value="UDP-N-ACETYLGLUCOSAMINE 4,6-DEHYDRATASE"/>
    <property type="match status" value="1"/>
</dbReference>
<comment type="similarity">
    <text evidence="1">Belongs to the polysaccharide synthase family.</text>
</comment>
<sequence>MLNDKSILITGGTGSFGKDFTKNILNNYNIKRIVIFSRDEFKQDLFKKELSLMFPDKIHKVRFFIGDVRDKDRLYRAFTGIDYVIHAAAMKQVPACEYNPFEAIKTNIHGAQNIIDAAIDKNVKKVIALSTDKAVNPINLYGGTKLVSDKLFISANAYSGGTGTRFSVVRYGNVAGSRGSVIPFFRSLIQQGYTELPITDLNMTRFWISLEEGIELVLKALKESKGGETYISKIPSFKITDLAKAMLSTCTLKEVGIREGEKLHEVMITKDDSRTTYEYEKHYIIYPNLEWWNKSEFFSEGGKLIENGFEYNSNNNNQWLDENDLRKKIEKIGL</sequence>
<protein>
    <submittedName>
        <fullName evidence="3">UDP-N-acetylglucosamine 4,6-dehydratase (Inverting)</fullName>
    </submittedName>
</protein>
<dbReference type="InterPro" id="IPR036291">
    <property type="entry name" value="NAD(P)-bd_dom_sf"/>
</dbReference>
<dbReference type="InterPro" id="IPR003869">
    <property type="entry name" value="Polysac_CapD-like"/>
</dbReference>
<feature type="domain" description="Polysaccharide biosynthesis protein CapD-like" evidence="2">
    <location>
        <begin position="7"/>
        <end position="285"/>
    </location>
</feature>
<dbReference type="STRING" id="1121325.SAMN04515677_102169"/>
<dbReference type="PANTHER" id="PTHR43318:SF2">
    <property type="entry name" value="UDP-N-ACETYLGLUCOSAMINE 4,6-DEHYDRATASE (INVERTING)"/>
    <property type="match status" value="1"/>
</dbReference>
<reference evidence="3 4" key="1">
    <citation type="submission" date="2016-10" db="EMBL/GenBank/DDBJ databases">
        <authorList>
            <person name="de Groot N.N."/>
        </authorList>
    </citation>
    <scope>NUCLEOTIDE SEQUENCE [LARGE SCALE GENOMIC DNA]</scope>
    <source>
        <strain evidence="3 4">DSM 797</strain>
    </source>
</reference>
<evidence type="ECO:0000313" key="3">
    <source>
        <dbReference type="EMBL" id="SDL49800.1"/>
    </source>
</evidence>
<proteinExistence type="inferred from homology"/>
<dbReference type="InterPro" id="IPR051203">
    <property type="entry name" value="Polysaccharide_Synthase-Rel"/>
</dbReference>
<dbReference type="NCBIfam" id="TIGR03589">
    <property type="entry name" value="PseB"/>
    <property type="match status" value="1"/>
</dbReference>
<evidence type="ECO:0000259" key="2">
    <source>
        <dbReference type="Pfam" id="PF02719"/>
    </source>
</evidence>
<dbReference type="RefSeq" id="WP_092723158.1">
    <property type="nucleotide sequence ID" value="NZ_FNGW01000002.1"/>
</dbReference>
<dbReference type="EMBL" id="FNGW01000002">
    <property type="protein sequence ID" value="SDL49800.1"/>
    <property type="molecule type" value="Genomic_DNA"/>
</dbReference>
<accession>A0A1G9KIY7</accession>
<dbReference type="AlphaFoldDB" id="A0A1G9KIY7"/>
<gene>
    <name evidence="3" type="ORF">SAMN04515677_102169</name>
</gene>
<name>A0A1G9KIY7_9FIRM</name>
<keyword evidence="4" id="KW-1185">Reference proteome</keyword>